<protein>
    <submittedName>
        <fullName evidence="1">Uncharacterized protein</fullName>
    </submittedName>
</protein>
<evidence type="ECO:0000313" key="2">
    <source>
        <dbReference type="Proteomes" id="UP000269940"/>
    </source>
</evidence>
<keyword evidence="2" id="KW-1185">Reference proteome</keyword>
<proteinExistence type="predicted"/>
<accession>A0A386KDW2</accession>
<gene>
    <name evidence="1" type="ORF">Aci05_157</name>
</gene>
<organism evidence="1 2">
    <name type="scientific">Acinetobacter phage vB_AbaM_B09_Aci05</name>
    <dbReference type="NCBI Taxonomy" id="2315458"/>
    <lineage>
        <taxon>Viruses</taxon>
        <taxon>Duplodnaviria</taxon>
        <taxon>Heunggongvirae</taxon>
        <taxon>Uroviricota</taxon>
        <taxon>Caudoviricetes</taxon>
        <taxon>Saclayvirus</taxon>
        <taxon>Saclayvirus Aci05</taxon>
    </lineage>
</organism>
<sequence>MYNIVNDKGVVVKQIRGYWDAKRQLEELNIQKGGKVEHKLVKVEK</sequence>
<dbReference type="EMBL" id="MH746814">
    <property type="protein sequence ID" value="AYD82466.1"/>
    <property type="molecule type" value="Genomic_DNA"/>
</dbReference>
<dbReference type="Proteomes" id="UP000269940">
    <property type="component" value="Segment"/>
</dbReference>
<evidence type="ECO:0000313" key="1">
    <source>
        <dbReference type="EMBL" id="AYD82466.1"/>
    </source>
</evidence>
<reference evidence="1 2" key="1">
    <citation type="submission" date="2018-08" db="EMBL/GenBank/DDBJ databases">
        <title>Complete genome sequence of five Acinetobacter baumannii phages from Abidjan, Cote d'Ivoire.</title>
        <authorList>
            <person name="Essoh C."/>
            <person name="Vernadet J.-P."/>
            <person name="Vergnaud G."/>
            <person name="Resch G."/>
            <person name="Pourcel C."/>
        </authorList>
    </citation>
    <scope>NUCLEOTIDE SEQUENCE [LARGE SCALE GENOMIC DNA]</scope>
</reference>
<name>A0A386KDW2_9CAUD</name>